<dbReference type="Proteomes" id="UP000017127">
    <property type="component" value="Unassembled WGS sequence"/>
</dbReference>
<proteinExistence type="predicted"/>
<keyword evidence="2" id="KW-1185">Reference proteome</keyword>
<organism evidence="1 2">
    <name type="scientific">Lyngbya aestuarii BL J</name>
    <dbReference type="NCBI Taxonomy" id="1348334"/>
    <lineage>
        <taxon>Bacteria</taxon>
        <taxon>Bacillati</taxon>
        <taxon>Cyanobacteriota</taxon>
        <taxon>Cyanophyceae</taxon>
        <taxon>Oscillatoriophycideae</taxon>
        <taxon>Oscillatoriales</taxon>
        <taxon>Microcoleaceae</taxon>
        <taxon>Lyngbya</taxon>
    </lineage>
</organism>
<gene>
    <name evidence="1" type="ORF">M595_1799</name>
</gene>
<accession>U7QM60</accession>
<dbReference type="EMBL" id="AUZM01000013">
    <property type="protein sequence ID" value="ERT08205.1"/>
    <property type="molecule type" value="Genomic_DNA"/>
</dbReference>
<reference evidence="1 2" key="1">
    <citation type="journal article" date="2013" name="Front. Microbiol.">
        <title>Comparative genomic analyses of the cyanobacterium, Lyngbya aestuarii BL J, a powerful hydrogen producer.</title>
        <authorList>
            <person name="Kothari A."/>
            <person name="Vaughn M."/>
            <person name="Garcia-Pichel F."/>
        </authorList>
    </citation>
    <scope>NUCLEOTIDE SEQUENCE [LARGE SCALE GENOMIC DNA]</scope>
    <source>
        <strain evidence="1 2">BL J</strain>
    </source>
</reference>
<evidence type="ECO:0000313" key="2">
    <source>
        <dbReference type="Proteomes" id="UP000017127"/>
    </source>
</evidence>
<dbReference type="AlphaFoldDB" id="U7QM60"/>
<protein>
    <submittedName>
        <fullName evidence="1">Uncharacterized protein</fullName>
    </submittedName>
</protein>
<name>U7QM60_9CYAN</name>
<comment type="caution">
    <text evidence="1">The sequence shown here is derived from an EMBL/GenBank/DDBJ whole genome shotgun (WGS) entry which is preliminary data.</text>
</comment>
<sequence length="61" mass="7116">MGMILPPNFLTLGGTKLSNSPLCWNLWGELADALLLNRLEFRRLKLILFFEFIVFLWGVFE</sequence>
<evidence type="ECO:0000313" key="1">
    <source>
        <dbReference type="EMBL" id="ERT08205.1"/>
    </source>
</evidence>